<organism evidence="1">
    <name type="scientific">Ixodes ricinus</name>
    <name type="common">Common tick</name>
    <name type="synonym">Acarus ricinus</name>
    <dbReference type="NCBI Taxonomy" id="34613"/>
    <lineage>
        <taxon>Eukaryota</taxon>
        <taxon>Metazoa</taxon>
        <taxon>Ecdysozoa</taxon>
        <taxon>Arthropoda</taxon>
        <taxon>Chelicerata</taxon>
        <taxon>Arachnida</taxon>
        <taxon>Acari</taxon>
        <taxon>Parasitiformes</taxon>
        <taxon>Ixodida</taxon>
        <taxon>Ixodoidea</taxon>
        <taxon>Ixodidae</taxon>
        <taxon>Ixodinae</taxon>
        <taxon>Ixodes</taxon>
    </lineage>
</organism>
<protein>
    <submittedName>
        <fullName evidence="1">Putative cr1-38 bf cr1-38 bf from repbase</fullName>
    </submittedName>
</protein>
<proteinExistence type="evidence at transcript level"/>
<dbReference type="EMBL" id="GBIH01000514">
    <property type="protein sequence ID" value="JAC94196.1"/>
    <property type="molecule type" value="mRNA"/>
</dbReference>
<name>A0A090XB47_IXORI</name>
<dbReference type="PANTHER" id="PTHR33332">
    <property type="entry name" value="REVERSE TRANSCRIPTASE DOMAIN-CONTAINING PROTEIN"/>
    <property type="match status" value="1"/>
</dbReference>
<reference evidence="1" key="1">
    <citation type="journal article" date="2015" name="PLoS Negl. Trop. Dis.">
        <title>Deep Sequencing Analysis of the Ixodes ricinus Haemocytome.</title>
        <authorList>
            <person name="Kotsyfakis M."/>
            <person name="Kopacek P."/>
            <person name="Franta Z."/>
            <person name="Pedra J.H."/>
            <person name="Ribeiro J.M."/>
        </authorList>
    </citation>
    <scope>NUCLEOTIDE SEQUENCE</scope>
</reference>
<accession>A0A090XB47</accession>
<evidence type="ECO:0000313" key="1">
    <source>
        <dbReference type="EMBL" id="JAC94196.1"/>
    </source>
</evidence>
<sequence>IYADDTSLFLSGEEADVLVCKANKFFMWSETNGLKVNTTKTKAILFRSTNKPVSINNTINLGTSSIELVNQHKTLGVIFSEHMTWDSHINYILVKLSRVVGIMARCRNILPPNIKLNIYHALFQSHLNYCHLVWATTTKTNLNNILLLQKKILRYIGDVSYYDHTEPLFSRFHILHIESMYEYRLLYTVRFSSPALVEFLYAISHLRRHECVVNTRHAVSWVLPRSRTNYNFQSLHYNIPLLLTNVLIKT</sequence>
<feature type="non-terminal residue" evidence="1">
    <location>
        <position position="1"/>
    </location>
</feature>
<dbReference type="AlphaFoldDB" id="A0A090XB47"/>